<organism evidence="2">
    <name type="scientific">freshwater sediment metagenome</name>
    <dbReference type="NCBI Taxonomy" id="556182"/>
    <lineage>
        <taxon>unclassified sequences</taxon>
        <taxon>metagenomes</taxon>
        <taxon>ecological metagenomes</taxon>
    </lineage>
</organism>
<evidence type="ECO:0000313" key="2">
    <source>
        <dbReference type="EMBL" id="CAJ0888372.1"/>
    </source>
</evidence>
<sequence length="102" mass="11232">MRIICSQAFDWASQTHHVRLSDTKSAKIGERTFAHGGEGLKEIADWILKSTGAAPEAVMVAIEVPHGPVAESLMEWGFPGLRDQPQAARSLPRPFLARRRKG</sequence>
<name>A0AA48M746_9ZZZZ</name>
<dbReference type="EMBL" id="OY288114">
    <property type="protein sequence ID" value="CAJ0888372.1"/>
    <property type="molecule type" value="Genomic_DNA"/>
</dbReference>
<accession>A0AA48M746</accession>
<evidence type="ECO:0000256" key="1">
    <source>
        <dbReference type="SAM" id="MobiDB-lite"/>
    </source>
</evidence>
<protein>
    <submittedName>
        <fullName evidence="2">Uncharacterized protein</fullName>
    </submittedName>
</protein>
<feature type="region of interest" description="Disordered" evidence="1">
    <location>
        <begin position="82"/>
        <end position="102"/>
    </location>
</feature>
<reference evidence="2" key="1">
    <citation type="submission" date="2023-07" db="EMBL/GenBank/DDBJ databases">
        <authorList>
            <person name="Pelsma A.J. K."/>
        </authorList>
    </citation>
    <scope>NUCLEOTIDE SEQUENCE</scope>
</reference>
<dbReference type="AlphaFoldDB" id="A0AA48M746"/>
<gene>
    <name evidence="2" type="ORF">AMST5_03872</name>
</gene>
<proteinExistence type="predicted"/>